<name>A0A6G1FDX0_9ORYZ</name>
<proteinExistence type="predicted"/>
<evidence type="ECO:0000256" key="1">
    <source>
        <dbReference type="SAM" id="MobiDB-lite"/>
    </source>
</evidence>
<accession>A0A6G1FDX0</accession>
<dbReference type="Proteomes" id="UP000479710">
    <property type="component" value="Unassembled WGS sequence"/>
</dbReference>
<keyword evidence="3" id="KW-1185">Reference proteome</keyword>
<protein>
    <submittedName>
        <fullName evidence="2">Uncharacterized protein</fullName>
    </submittedName>
</protein>
<organism evidence="2 3">
    <name type="scientific">Oryza meyeriana var. granulata</name>
    <dbReference type="NCBI Taxonomy" id="110450"/>
    <lineage>
        <taxon>Eukaryota</taxon>
        <taxon>Viridiplantae</taxon>
        <taxon>Streptophyta</taxon>
        <taxon>Embryophyta</taxon>
        <taxon>Tracheophyta</taxon>
        <taxon>Spermatophyta</taxon>
        <taxon>Magnoliopsida</taxon>
        <taxon>Liliopsida</taxon>
        <taxon>Poales</taxon>
        <taxon>Poaceae</taxon>
        <taxon>BOP clade</taxon>
        <taxon>Oryzoideae</taxon>
        <taxon>Oryzeae</taxon>
        <taxon>Oryzinae</taxon>
        <taxon>Oryza</taxon>
        <taxon>Oryza meyeriana</taxon>
    </lineage>
</organism>
<reference evidence="2 3" key="1">
    <citation type="submission" date="2019-11" db="EMBL/GenBank/DDBJ databases">
        <title>Whole genome sequence of Oryza granulata.</title>
        <authorList>
            <person name="Li W."/>
        </authorList>
    </citation>
    <scope>NUCLEOTIDE SEQUENCE [LARGE SCALE GENOMIC DNA]</scope>
    <source>
        <strain evidence="3">cv. Menghai</strain>
        <tissue evidence="2">Leaf</tissue>
    </source>
</reference>
<dbReference type="EMBL" id="SPHZ02000001">
    <property type="protein sequence ID" value="KAF0935071.1"/>
    <property type="molecule type" value="Genomic_DNA"/>
</dbReference>
<feature type="compositionally biased region" description="Basic and acidic residues" evidence="1">
    <location>
        <begin position="37"/>
        <end position="60"/>
    </location>
</feature>
<dbReference type="AlphaFoldDB" id="A0A6G1FDX0"/>
<comment type="caution">
    <text evidence="2">The sequence shown here is derived from an EMBL/GenBank/DDBJ whole genome shotgun (WGS) entry which is preliminary data.</text>
</comment>
<sequence>MGAVRVMRQDGAARLTGEGDILLGDVTFSLGSFDRAGAGRERDRRGRREEGDGSDARGLHIGETATGRSTDGWGLRS</sequence>
<evidence type="ECO:0000313" key="2">
    <source>
        <dbReference type="EMBL" id="KAF0935071.1"/>
    </source>
</evidence>
<feature type="region of interest" description="Disordered" evidence="1">
    <location>
        <begin position="33"/>
        <end position="77"/>
    </location>
</feature>
<gene>
    <name evidence="2" type="ORF">E2562_030004</name>
</gene>
<evidence type="ECO:0000313" key="3">
    <source>
        <dbReference type="Proteomes" id="UP000479710"/>
    </source>
</evidence>